<evidence type="ECO:0000256" key="1">
    <source>
        <dbReference type="ARBA" id="ARBA00004651"/>
    </source>
</evidence>
<organism evidence="10 11">
    <name type="scientific">Nitrincola tibetensis</name>
    <dbReference type="NCBI Taxonomy" id="2219697"/>
    <lineage>
        <taxon>Bacteria</taxon>
        <taxon>Pseudomonadati</taxon>
        <taxon>Pseudomonadota</taxon>
        <taxon>Gammaproteobacteria</taxon>
        <taxon>Oceanospirillales</taxon>
        <taxon>Oceanospirillaceae</taxon>
        <taxon>Nitrincola</taxon>
    </lineage>
</organism>
<dbReference type="GO" id="GO:0005886">
    <property type="term" value="C:plasma membrane"/>
    <property type="evidence" value="ECO:0007669"/>
    <property type="project" value="UniProtKB-SubCell"/>
</dbReference>
<dbReference type="SUPFAM" id="SSF90123">
    <property type="entry name" value="ABC transporter transmembrane region"/>
    <property type="match status" value="1"/>
</dbReference>
<dbReference type="Gene3D" id="3.40.50.300">
    <property type="entry name" value="P-loop containing nucleotide triphosphate hydrolases"/>
    <property type="match status" value="1"/>
</dbReference>
<keyword evidence="3" id="KW-0547">Nucleotide-binding</keyword>
<dbReference type="PROSITE" id="PS00211">
    <property type="entry name" value="ABC_TRANSPORTER_1"/>
    <property type="match status" value="1"/>
</dbReference>
<dbReference type="Gene3D" id="1.20.1560.10">
    <property type="entry name" value="ABC transporter type 1, transmembrane domain"/>
    <property type="match status" value="1"/>
</dbReference>
<dbReference type="Pfam" id="PF00664">
    <property type="entry name" value="ABC_membrane"/>
    <property type="match status" value="1"/>
</dbReference>
<sequence>MTQLKTHPRLLLRLSAFLLPYKVQMTVAAIALVVAAGCVLLLGQGLRLVVDRGFAANDVQWLNFGLLVTLVVVLVMAIASAARFYYVSWIGERLAADLRTQVFKHLLTMEPEFFARNGAGEIQSRLTADTTVLQSLFGSSISMALRNLLTFIGALIFLFITSPQLTLLVLVGIPVTVIPVVLFGKRVRSLSRSSQDRVAELGSYAGEVIQGIETVQASVHEAEDQRHYKHRVEQAFQSARARIVQRALLTGFALMVIFSAVGLILWQGGHAVLAGRMSPGELTAFVFYAMIAAGAVATLAEVAGEVQRAVGATERLLELLDATPSILPPLSVTPLPQPLRGEVVFQGVSFVYPSRPETRVVDDLSVTIQPGERIALVGPSGAGKSSLLKLLLRFYDPAQGEIRLDGVNITALDPQALRSCMALVAQETILFTGTVEENLRFGRPDATEANLIEAAMQAQAWEFIQRLPLGLKTPLGSGGIQLSGGQRQRMAIARALLRDPRVLLLDEATSALDAQSEQLVQAALDQLMQGRTSLVIAHRLSTVISADRILVMDQGKLVASGTHQQLLQQSGLYQRLAALQFGAEASVVDTAQG</sequence>
<dbReference type="PROSITE" id="PS50893">
    <property type="entry name" value="ABC_TRANSPORTER_2"/>
    <property type="match status" value="1"/>
</dbReference>
<evidence type="ECO:0000313" key="11">
    <source>
        <dbReference type="Proteomes" id="UP000250744"/>
    </source>
</evidence>
<reference evidence="10 11" key="1">
    <citation type="submission" date="2018-06" db="EMBL/GenBank/DDBJ databases">
        <title>Nitrincola tibetense sp. nov., isolated from Lake XuguoCo on Tibetan Plateau.</title>
        <authorList>
            <person name="Xing P."/>
        </authorList>
    </citation>
    <scope>NUCLEOTIDE SEQUENCE [LARGE SCALE GENOMIC DNA]</scope>
    <source>
        <strain evidence="11">xg18</strain>
    </source>
</reference>
<keyword evidence="11" id="KW-1185">Reference proteome</keyword>
<dbReference type="SMART" id="SM00382">
    <property type="entry name" value="AAA"/>
    <property type="match status" value="1"/>
</dbReference>
<feature type="transmembrane region" description="Helical" evidence="7">
    <location>
        <begin position="143"/>
        <end position="160"/>
    </location>
</feature>
<feature type="transmembrane region" description="Helical" evidence="7">
    <location>
        <begin position="166"/>
        <end position="184"/>
    </location>
</feature>
<dbReference type="InterPro" id="IPR003593">
    <property type="entry name" value="AAA+_ATPase"/>
</dbReference>
<dbReference type="Pfam" id="PF00005">
    <property type="entry name" value="ABC_tran"/>
    <property type="match status" value="1"/>
</dbReference>
<gene>
    <name evidence="10" type="ORF">DN062_13800</name>
</gene>
<evidence type="ECO:0000256" key="5">
    <source>
        <dbReference type="ARBA" id="ARBA00022989"/>
    </source>
</evidence>
<evidence type="ECO:0000259" key="9">
    <source>
        <dbReference type="PROSITE" id="PS50929"/>
    </source>
</evidence>
<feature type="domain" description="ABC transmembrane type-1" evidence="9">
    <location>
        <begin position="27"/>
        <end position="308"/>
    </location>
</feature>
<evidence type="ECO:0000313" key="10">
    <source>
        <dbReference type="EMBL" id="RAU17238.1"/>
    </source>
</evidence>
<dbReference type="InterPro" id="IPR011527">
    <property type="entry name" value="ABC1_TM_dom"/>
</dbReference>
<dbReference type="Proteomes" id="UP000250744">
    <property type="component" value="Unassembled WGS sequence"/>
</dbReference>
<feature type="transmembrane region" description="Helical" evidence="7">
    <location>
        <begin position="247"/>
        <end position="266"/>
    </location>
</feature>
<dbReference type="InterPro" id="IPR036640">
    <property type="entry name" value="ABC1_TM_sf"/>
</dbReference>
<evidence type="ECO:0000256" key="6">
    <source>
        <dbReference type="ARBA" id="ARBA00023136"/>
    </source>
</evidence>
<evidence type="ECO:0000259" key="8">
    <source>
        <dbReference type="PROSITE" id="PS50893"/>
    </source>
</evidence>
<dbReference type="SUPFAM" id="SSF52540">
    <property type="entry name" value="P-loop containing nucleoside triphosphate hydrolases"/>
    <property type="match status" value="1"/>
</dbReference>
<comment type="caution">
    <text evidence="10">The sequence shown here is derived from an EMBL/GenBank/DDBJ whole genome shotgun (WGS) entry which is preliminary data.</text>
</comment>
<dbReference type="PROSITE" id="PS50929">
    <property type="entry name" value="ABC_TM1F"/>
    <property type="match status" value="1"/>
</dbReference>
<dbReference type="OrthoDB" id="9806127at2"/>
<keyword evidence="2 7" id="KW-0812">Transmembrane</keyword>
<proteinExistence type="predicted"/>
<comment type="subcellular location">
    <subcellularLocation>
        <location evidence="1">Cell membrane</location>
        <topology evidence="1">Multi-pass membrane protein</topology>
    </subcellularLocation>
</comment>
<dbReference type="EMBL" id="QKRX01000011">
    <property type="protein sequence ID" value="RAU17238.1"/>
    <property type="molecule type" value="Genomic_DNA"/>
</dbReference>
<dbReference type="PANTHER" id="PTHR43394:SF1">
    <property type="entry name" value="ATP-BINDING CASSETTE SUB-FAMILY B MEMBER 10, MITOCHONDRIAL"/>
    <property type="match status" value="1"/>
</dbReference>
<keyword evidence="6 7" id="KW-0472">Membrane</keyword>
<feature type="transmembrane region" description="Helical" evidence="7">
    <location>
        <begin position="62"/>
        <end position="86"/>
    </location>
</feature>
<evidence type="ECO:0000256" key="2">
    <source>
        <dbReference type="ARBA" id="ARBA00022692"/>
    </source>
</evidence>
<dbReference type="GO" id="GO:0005524">
    <property type="term" value="F:ATP binding"/>
    <property type="evidence" value="ECO:0007669"/>
    <property type="project" value="UniProtKB-KW"/>
</dbReference>
<dbReference type="GO" id="GO:0090374">
    <property type="term" value="P:oligopeptide export from mitochondrion"/>
    <property type="evidence" value="ECO:0007669"/>
    <property type="project" value="TreeGrafter"/>
</dbReference>
<accession>A0A364NJD9</accession>
<feature type="transmembrane region" description="Helical" evidence="7">
    <location>
        <begin position="21"/>
        <end position="42"/>
    </location>
</feature>
<dbReference type="GO" id="GO:0015421">
    <property type="term" value="F:ABC-type oligopeptide transporter activity"/>
    <property type="evidence" value="ECO:0007669"/>
    <property type="project" value="TreeGrafter"/>
</dbReference>
<dbReference type="GO" id="GO:0016887">
    <property type="term" value="F:ATP hydrolysis activity"/>
    <property type="evidence" value="ECO:0007669"/>
    <property type="project" value="InterPro"/>
</dbReference>
<feature type="transmembrane region" description="Helical" evidence="7">
    <location>
        <begin position="286"/>
        <end position="306"/>
    </location>
</feature>
<dbReference type="AlphaFoldDB" id="A0A364NJD9"/>
<keyword evidence="4" id="KW-0067">ATP-binding</keyword>
<dbReference type="PANTHER" id="PTHR43394">
    <property type="entry name" value="ATP-DEPENDENT PERMEASE MDL1, MITOCHONDRIAL"/>
    <property type="match status" value="1"/>
</dbReference>
<evidence type="ECO:0000256" key="4">
    <source>
        <dbReference type="ARBA" id="ARBA00022840"/>
    </source>
</evidence>
<evidence type="ECO:0000256" key="7">
    <source>
        <dbReference type="SAM" id="Phobius"/>
    </source>
</evidence>
<name>A0A364NJD9_9GAMM</name>
<protein>
    <submittedName>
        <fullName evidence="10">ABC transporter</fullName>
    </submittedName>
</protein>
<dbReference type="InterPro" id="IPR039421">
    <property type="entry name" value="Type_1_exporter"/>
</dbReference>
<dbReference type="InterPro" id="IPR003439">
    <property type="entry name" value="ABC_transporter-like_ATP-bd"/>
</dbReference>
<keyword evidence="5 7" id="KW-1133">Transmembrane helix</keyword>
<dbReference type="InterPro" id="IPR011918">
    <property type="entry name" value="ABC_MsbA_ATP-bd"/>
</dbReference>
<dbReference type="InterPro" id="IPR017871">
    <property type="entry name" value="ABC_transporter-like_CS"/>
</dbReference>
<dbReference type="NCBIfam" id="TIGR02204">
    <property type="entry name" value="MsbA_rel"/>
    <property type="match status" value="1"/>
</dbReference>
<feature type="domain" description="ABC transporter" evidence="8">
    <location>
        <begin position="343"/>
        <end position="579"/>
    </location>
</feature>
<dbReference type="RefSeq" id="WP_112159893.1">
    <property type="nucleotide sequence ID" value="NZ_QKRX01000011.1"/>
</dbReference>
<dbReference type="CDD" id="cd18575">
    <property type="entry name" value="ABC_6TM_bac_exporter_ABCB8_10_like"/>
    <property type="match status" value="1"/>
</dbReference>
<dbReference type="InterPro" id="IPR027417">
    <property type="entry name" value="P-loop_NTPase"/>
</dbReference>
<evidence type="ECO:0000256" key="3">
    <source>
        <dbReference type="ARBA" id="ARBA00022741"/>
    </source>
</evidence>
<dbReference type="FunFam" id="3.40.50.300:FF:000218">
    <property type="entry name" value="Multidrug ABC transporter ATP-binding protein"/>
    <property type="match status" value="1"/>
</dbReference>